<dbReference type="Proteomes" id="UP000316270">
    <property type="component" value="Chromosome 16"/>
</dbReference>
<keyword evidence="2" id="KW-0479">Metal-binding</keyword>
<reference evidence="4 5" key="1">
    <citation type="submission" date="2019-07" db="EMBL/GenBank/DDBJ databases">
        <title>Finished genome of Venturia effusa.</title>
        <authorList>
            <person name="Young C.A."/>
            <person name="Cox M.P."/>
            <person name="Ganley A.R.D."/>
            <person name="David W.J."/>
        </authorList>
    </citation>
    <scope>NUCLEOTIDE SEQUENCE [LARGE SCALE GENOMIC DNA]</scope>
    <source>
        <strain evidence="5">albino</strain>
    </source>
</reference>
<feature type="domain" description="Fe2OG dioxygenase" evidence="3">
    <location>
        <begin position="178"/>
        <end position="283"/>
    </location>
</feature>
<protein>
    <recommendedName>
        <fullName evidence="3">Fe2OG dioxygenase domain-containing protein</fullName>
    </recommendedName>
</protein>
<dbReference type="InterPro" id="IPR026992">
    <property type="entry name" value="DIOX_N"/>
</dbReference>
<dbReference type="PRINTS" id="PR00682">
    <property type="entry name" value="IPNSYNTHASE"/>
</dbReference>
<dbReference type="SUPFAM" id="SSF51197">
    <property type="entry name" value="Clavaminate synthase-like"/>
    <property type="match status" value="1"/>
</dbReference>
<dbReference type="GO" id="GO:0016491">
    <property type="term" value="F:oxidoreductase activity"/>
    <property type="evidence" value="ECO:0007669"/>
    <property type="project" value="UniProtKB-KW"/>
</dbReference>
<dbReference type="AlphaFoldDB" id="A0A517LN22"/>
<dbReference type="InterPro" id="IPR027443">
    <property type="entry name" value="IPNS-like_sf"/>
</dbReference>
<dbReference type="Pfam" id="PF14226">
    <property type="entry name" value="DIOX_N"/>
    <property type="match status" value="1"/>
</dbReference>
<evidence type="ECO:0000259" key="3">
    <source>
        <dbReference type="PROSITE" id="PS51471"/>
    </source>
</evidence>
<dbReference type="Gene3D" id="2.60.120.330">
    <property type="entry name" value="B-lactam Antibiotic, Isopenicillin N Synthase, Chain"/>
    <property type="match status" value="1"/>
</dbReference>
<evidence type="ECO:0000256" key="1">
    <source>
        <dbReference type="ARBA" id="ARBA00008056"/>
    </source>
</evidence>
<proteinExistence type="inferred from homology"/>
<name>A0A517LN22_9PEZI</name>
<evidence type="ECO:0000313" key="5">
    <source>
        <dbReference type="Proteomes" id="UP000316270"/>
    </source>
</evidence>
<dbReference type="PANTHER" id="PTHR47990">
    <property type="entry name" value="2-OXOGLUTARATE (2OG) AND FE(II)-DEPENDENT OXYGENASE SUPERFAMILY PROTEIN-RELATED"/>
    <property type="match status" value="1"/>
</dbReference>
<keyword evidence="2" id="KW-0408">Iron</keyword>
<keyword evidence="2" id="KW-0560">Oxidoreductase</keyword>
<sequence length="318" mass="35387">MPLPGITIPTIDISPYLTSPDSPTGLATITQVATACRTSGFFQLTGHGIPPTLQKQVFAGSRKLFALPQTEKEKIKSVIGGRGYEVLGGQTLQYGAKPDLKEGFFVGPEIADDKEEYEAYQHPNKWPDTRLIPDEQLRIPVLEYRKQLCDLALVIMQILAQGLPGGRKDMFDDFCADPLAVVRLLHYPPQRDIEDETLFGAGAHTDFGAITLLLQDETGGLQVRKPETEGDAWIDIPPNPDAYVVNVGDMLDMWTKGMYKSNVHRVINRSGGDRYSVPFFFDGNLEYIIKPLDGSEVEGSGMTVRQFMDERYARSYPK</sequence>
<dbReference type="GO" id="GO:0046872">
    <property type="term" value="F:metal ion binding"/>
    <property type="evidence" value="ECO:0007669"/>
    <property type="project" value="UniProtKB-KW"/>
</dbReference>
<evidence type="ECO:0000313" key="4">
    <source>
        <dbReference type="EMBL" id="QDS76986.1"/>
    </source>
</evidence>
<dbReference type="PROSITE" id="PS51471">
    <property type="entry name" value="FE2OG_OXY"/>
    <property type="match status" value="1"/>
</dbReference>
<keyword evidence="5" id="KW-1185">Reference proteome</keyword>
<gene>
    <name evidence="4" type="ORF">FKW77_005850</name>
</gene>
<dbReference type="EMBL" id="CP042200">
    <property type="protein sequence ID" value="QDS76986.1"/>
    <property type="molecule type" value="Genomic_DNA"/>
</dbReference>
<dbReference type="InterPro" id="IPR044861">
    <property type="entry name" value="IPNS-like_FE2OG_OXY"/>
</dbReference>
<organism evidence="4 5">
    <name type="scientific">Venturia effusa</name>
    <dbReference type="NCBI Taxonomy" id="50376"/>
    <lineage>
        <taxon>Eukaryota</taxon>
        <taxon>Fungi</taxon>
        <taxon>Dikarya</taxon>
        <taxon>Ascomycota</taxon>
        <taxon>Pezizomycotina</taxon>
        <taxon>Dothideomycetes</taxon>
        <taxon>Pleosporomycetidae</taxon>
        <taxon>Venturiales</taxon>
        <taxon>Venturiaceae</taxon>
        <taxon>Venturia</taxon>
    </lineage>
</organism>
<comment type="similarity">
    <text evidence="1 2">Belongs to the iron/ascorbate-dependent oxidoreductase family.</text>
</comment>
<dbReference type="Pfam" id="PF03171">
    <property type="entry name" value="2OG-FeII_Oxy"/>
    <property type="match status" value="1"/>
</dbReference>
<dbReference type="InterPro" id="IPR050231">
    <property type="entry name" value="Iron_ascorbate_oxido_reductase"/>
</dbReference>
<dbReference type="STRING" id="50376.A0A517LN22"/>
<accession>A0A517LN22</accession>
<dbReference type="OrthoDB" id="288590at2759"/>
<dbReference type="GO" id="GO:0044283">
    <property type="term" value="P:small molecule biosynthetic process"/>
    <property type="evidence" value="ECO:0007669"/>
    <property type="project" value="UniProtKB-ARBA"/>
</dbReference>
<dbReference type="InterPro" id="IPR005123">
    <property type="entry name" value="Oxoglu/Fe-dep_dioxygenase_dom"/>
</dbReference>
<evidence type="ECO:0000256" key="2">
    <source>
        <dbReference type="RuleBase" id="RU003682"/>
    </source>
</evidence>